<evidence type="ECO:0000313" key="9">
    <source>
        <dbReference type="Proteomes" id="UP000314986"/>
    </source>
</evidence>
<feature type="transmembrane region" description="Helical" evidence="7">
    <location>
        <begin position="85"/>
        <end position="103"/>
    </location>
</feature>
<reference evidence="9" key="3">
    <citation type="journal article" date="2014" name="Nature">
        <title>Elephant shark genome provides unique insights into gnathostome evolution.</title>
        <authorList>
            <consortium name="International Elephant Shark Genome Sequencing Consortium"/>
            <person name="Venkatesh B."/>
            <person name="Lee A.P."/>
            <person name="Ravi V."/>
            <person name="Maurya A.K."/>
            <person name="Lian M.M."/>
            <person name="Swann J.B."/>
            <person name="Ohta Y."/>
            <person name="Flajnik M.F."/>
            <person name="Sutoh Y."/>
            <person name="Kasahara M."/>
            <person name="Hoon S."/>
            <person name="Gangu V."/>
            <person name="Roy S.W."/>
            <person name="Irimia M."/>
            <person name="Korzh V."/>
            <person name="Kondrychyn I."/>
            <person name="Lim Z.W."/>
            <person name="Tay B.H."/>
            <person name="Tohari S."/>
            <person name="Kong K.W."/>
            <person name="Ho S."/>
            <person name="Lorente-Galdos B."/>
            <person name="Quilez J."/>
            <person name="Marques-Bonet T."/>
            <person name="Raney B.J."/>
            <person name="Ingham P.W."/>
            <person name="Tay A."/>
            <person name="Hillier L.W."/>
            <person name="Minx P."/>
            <person name="Boehm T."/>
            <person name="Wilson R.K."/>
            <person name="Brenner S."/>
            <person name="Warren W.C."/>
        </authorList>
    </citation>
    <scope>NUCLEOTIDE SEQUENCE [LARGE SCALE GENOMIC DNA]</scope>
</reference>
<dbReference type="InterPro" id="IPR044770">
    <property type="entry name" value="MFS_spinster-like"/>
</dbReference>
<evidence type="ECO:0000256" key="1">
    <source>
        <dbReference type="ARBA" id="ARBA00004141"/>
    </source>
</evidence>
<dbReference type="Ensembl" id="ENSCMIT00000000366.1">
    <property type="protein sequence ID" value="ENSCMIP00000000330.1"/>
    <property type="gene ID" value="ENSCMIG00000000265.1"/>
</dbReference>
<dbReference type="AlphaFoldDB" id="A0A4W3GCN2"/>
<reference evidence="9" key="2">
    <citation type="journal article" date="2007" name="PLoS Biol.">
        <title>Survey sequencing and comparative analysis of the elephant shark (Callorhinchus milii) genome.</title>
        <authorList>
            <person name="Venkatesh B."/>
            <person name="Kirkness E.F."/>
            <person name="Loh Y.H."/>
            <person name="Halpern A.L."/>
            <person name="Lee A.P."/>
            <person name="Johnson J."/>
            <person name="Dandona N."/>
            <person name="Viswanathan L.D."/>
            <person name="Tay A."/>
            <person name="Venter J.C."/>
            <person name="Strausberg R.L."/>
            <person name="Brenner S."/>
        </authorList>
    </citation>
    <scope>NUCLEOTIDE SEQUENCE [LARGE SCALE GENOMIC DNA]</scope>
</reference>
<sequence>SRGSLGVCVSLSVSLSPSLTPSLSVSLSLTPSHSLSLPLPHSLSLSLPLSSLIFGIITVITGFLGVGAGVEISKCYRRSNPRADPLVCAFGLLSSAPFLYLAVVTAEASNVATYVSDPPTPSPSTPSLPRSLSPSLLPSLPSPPSP</sequence>
<feature type="transmembrane region" description="Helical" evidence="7">
    <location>
        <begin position="52"/>
        <end position="73"/>
    </location>
</feature>
<evidence type="ECO:0000256" key="2">
    <source>
        <dbReference type="ARBA" id="ARBA00022448"/>
    </source>
</evidence>
<feature type="region of interest" description="Disordered" evidence="6">
    <location>
        <begin position="114"/>
        <end position="146"/>
    </location>
</feature>
<dbReference type="Proteomes" id="UP000314986">
    <property type="component" value="Unassembled WGS sequence"/>
</dbReference>
<dbReference type="GO" id="GO:0016020">
    <property type="term" value="C:membrane"/>
    <property type="evidence" value="ECO:0007669"/>
    <property type="project" value="UniProtKB-SubCell"/>
</dbReference>
<reference evidence="8" key="4">
    <citation type="submission" date="2025-08" db="UniProtKB">
        <authorList>
            <consortium name="Ensembl"/>
        </authorList>
    </citation>
    <scope>IDENTIFICATION</scope>
</reference>
<evidence type="ECO:0000256" key="3">
    <source>
        <dbReference type="ARBA" id="ARBA00022692"/>
    </source>
</evidence>
<reference evidence="9" key="1">
    <citation type="journal article" date="2006" name="Science">
        <title>Ancient noncoding elements conserved in the human genome.</title>
        <authorList>
            <person name="Venkatesh B."/>
            <person name="Kirkness E.F."/>
            <person name="Loh Y.H."/>
            <person name="Halpern A.L."/>
            <person name="Lee A.P."/>
            <person name="Johnson J."/>
            <person name="Dandona N."/>
            <person name="Viswanathan L.D."/>
            <person name="Tay A."/>
            <person name="Venter J.C."/>
            <person name="Strausberg R.L."/>
            <person name="Brenner S."/>
        </authorList>
    </citation>
    <scope>NUCLEOTIDE SEQUENCE [LARGE SCALE GENOMIC DNA]</scope>
</reference>
<organism evidence="8 9">
    <name type="scientific">Callorhinchus milii</name>
    <name type="common">Ghost shark</name>
    <dbReference type="NCBI Taxonomy" id="7868"/>
    <lineage>
        <taxon>Eukaryota</taxon>
        <taxon>Metazoa</taxon>
        <taxon>Chordata</taxon>
        <taxon>Craniata</taxon>
        <taxon>Vertebrata</taxon>
        <taxon>Chondrichthyes</taxon>
        <taxon>Holocephali</taxon>
        <taxon>Chimaeriformes</taxon>
        <taxon>Callorhinchidae</taxon>
        <taxon>Callorhinchus</taxon>
    </lineage>
</organism>
<keyword evidence="5 7" id="KW-0472">Membrane</keyword>
<comment type="subcellular location">
    <subcellularLocation>
        <location evidence="1">Membrane</location>
        <topology evidence="1">Multi-pass membrane protein</topology>
    </subcellularLocation>
</comment>
<keyword evidence="2" id="KW-0813">Transport</keyword>
<dbReference type="PANTHER" id="PTHR23505">
    <property type="entry name" value="SPINSTER"/>
    <property type="match status" value="1"/>
</dbReference>
<keyword evidence="9" id="KW-1185">Reference proteome</keyword>
<keyword evidence="4 7" id="KW-1133">Transmembrane helix</keyword>
<evidence type="ECO:0000256" key="4">
    <source>
        <dbReference type="ARBA" id="ARBA00022989"/>
    </source>
</evidence>
<name>A0A4W3GCN2_CALMI</name>
<evidence type="ECO:0000313" key="8">
    <source>
        <dbReference type="Ensembl" id="ENSCMIP00000000330.1"/>
    </source>
</evidence>
<protein>
    <submittedName>
        <fullName evidence="8">Uncharacterized protein</fullName>
    </submittedName>
</protein>
<accession>A0A4W3GCN2</accession>
<feature type="compositionally biased region" description="Low complexity" evidence="6">
    <location>
        <begin position="127"/>
        <end position="139"/>
    </location>
</feature>
<keyword evidence="3 7" id="KW-0812">Transmembrane</keyword>
<evidence type="ECO:0000256" key="5">
    <source>
        <dbReference type="ARBA" id="ARBA00023136"/>
    </source>
</evidence>
<dbReference type="PANTHER" id="PTHR23505:SF79">
    <property type="entry name" value="PROTEIN SPINSTER"/>
    <property type="match status" value="1"/>
</dbReference>
<proteinExistence type="predicted"/>
<reference evidence="8" key="5">
    <citation type="submission" date="2025-09" db="UniProtKB">
        <authorList>
            <consortium name="Ensembl"/>
        </authorList>
    </citation>
    <scope>IDENTIFICATION</scope>
</reference>
<dbReference type="InParanoid" id="A0A4W3GCN2"/>
<evidence type="ECO:0000256" key="7">
    <source>
        <dbReference type="SAM" id="Phobius"/>
    </source>
</evidence>
<evidence type="ECO:0000256" key="6">
    <source>
        <dbReference type="SAM" id="MobiDB-lite"/>
    </source>
</evidence>